<organism evidence="12 13">
    <name type="scientific">Thlaspi arvense</name>
    <name type="common">Field penny-cress</name>
    <dbReference type="NCBI Taxonomy" id="13288"/>
    <lineage>
        <taxon>Eukaryota</taxon>
        <taxon>Viridiplantae</taxon>
        <taxon>Streptophyta</taxon>
        <taxon>Embryophyta</taxon>
        <taxon>Tracheophyta</taxon>
        <taxon>Spermatophyta</taxon>
        <taxon>Magnoliopsida</taxon>
        <taxon>eudicotyledons</taxon>
        <taxon>Gunneridae</taxon>
        <taxon>Pentapetalae</taxon>
        <taxon>rosids</taxon>
        <taxon>malvids</taxon>
        <taxon>Brassicales</taxon>
        <taxon>Brassicaceae</taxon>
        <taxon>Thlaspideae</taxon>
        <taxon>Thlaspi</taxon>
    </lineage>
</organism>
<evidence type="ECO:0000313" key="12">
    <source>
        <dbReference type="EMBL" id="CAH2049278.1"/>
    </source>
</evidence>
<reference evidence="12 13" key="1">
    <citation type="submission" date="2022-03" db="EMBL/GenBank/DDBJ databases">
        <authorList>
            <person name="Nunn A."/>
            <person name="Chopra R."/>
            <person name="Nunn A."/>
            <person name="Contreras Garrido A."/>
        </authorList>
    </citation>
    <scope>NUCLEOTIDE SEQUENCE [LARGE SCALE GENOMIC DNA]</scope>
</reference>
<dbReference type="PANTHER" id="PTHR48010:SF1">
    <property type="entry name" value="PROTEIN KINASE DOMAIN-CONTAINING PROTEIN"/>
    <property type="match status" value="1"/>
</dbReference>
<evidence type="ECO:0000256" key="9">
    <source>
        <dbReference type="SAM" id="MobiDB-lite"/>
    </source>
</evidence>
<dbReference type="InterPro" id="IPR032675">
    <property type="entry name" value="LRR_dom_sf"/>
</dbReference>
<evidence type="ECO:0000256" key="2">
    <source>
        <dbReference type="ARBA" id="ARBA00022614"/>
    </source>
</evidence>
<dbReference type="InterPro" id="IPR013210">
    <property type="entry name" value="LRR_N_plant-typ"/>
</dbReference>
<dbReference type="Gene3D" id="3.80.10.10">
    <property type="entry name" value="Ribonuclease Inhibitor"/>
    <property type="match status" value="1"/>
</dbReference>
<dbReference type="Proteomes" id="UP000836841">
    <property type="component" value="Unassembled WGS sequence"/>
</dbReference>
<protein>
    <recommendedName>
        <fullName evidence="11">Protein kinase domain-containing protein</fullName>
    </recommendedName>
</protein>
<keyword evidence="4" id="KW-0677">Repeat</keyword>
<keyword evidence="5" id="KW-0547">Nucleotide-binding</keyword>
<dbReference type="FunFam" id="3.30.200.20:FF:000307">
    <property type="entry name" value="pollen receptor-like kinase 1"/>
    <property type="match status" value="1"/>
</dbReference>
<dbReference type="AlphaFoldDB" id="A0AAU9RQT6"/>
<dbReference type="Gene3D" id="3.30.200.20">
    <property type="entry name" value="Phosphorylase Kinase, domain 1"/>
    <property type="match status" value="1"/>
</dbReference>
<dbReference type="SUPFAM" id="SSF52058">
    <property type="entry name" value="L domain-like"/>
    <property type="match status" value="1"/>
</dbReference>
<feature type="region of interest" description="Disordered" evidence="9">
    <location>
        <begin position="566"/>
        <end position="589"/>
    </location>
</feature>
<name>A0AAU9RQT6_THLAR</name>
<evidence type="ECO:0000256" key="5">
    <source>
        <dbReference type="ARBA" id="ARBA00022741"/>
    </source>
</evidence>
<dbReference type="PROSITE" id="PS50011">
    <property type="entry name" value="PROTEIN_KINASE_DOM"/>
    <property type="match status" value="1"/>
</dbReference>
<evidence type="ECO:0000256" key="8">
    <source>
        <dbReference type="ARBA" id="ARBA00023136"/>
    </source>
</evidence>
<dbReference type="GO" id="GO:0016020">
    <property type="term" value="C:membrane"/>
    <property type="evidence" value="ECO:0007669"/>
    <property type="project" value="UniProtKB-SubCell"/>
</dbReference>
<accession>A0AAU9RQT6</accession>
<keyword evidence="8 10" id="KW-0472">Membrane</keyword>
<keyword evidence="7 10" id="KW-1133">Transmembrane helix</keyword>
<sequence>MRRETVGKTRSLCVFTFRTSPAVRTYLRLKRKCNHYNISRRSFTFSQAKQRWQVWQKQKSVSERMGVKFIFTIFLLEITFLLANSEPAEDKQALLDFVQSVSHSRGINWDENSSVCANWIGVTCNHDKSRVIAVRLPGFGFRGSLPPNTLSRLSALQILILKNNGISGPFPSDFSKLVNLNACLFNPMIFLNLSIINLSDNGFNGSIPSSIANLSRLSALNLSNNTFSGEIPDLPIPSLHVLDLSKNNLTGTVPQSLKRFPSWAFLGNHLSIDNSAPQVSPMVPTNDHPPKKSKKLSEPVMLGIIIGGCALGFVVLAVLLIVCYSNKNDENEIEISAKFQKKGGLAKKAVSGSHDRNGRLVFFEGCNLAFDLEDLLRASAEVLGKGTFGTSYKAALEDATTVVVKRLKEVSVARREFEQQMEVVGNIRHDNIAALRAYYYSKDEKLMVSDYFSQGSVSSMLHAKRGENRTPLGWETRLRIAIGAARGIAHIHSQLGGKLVHGNIKSSNIFLNSHGYGCVSDLELLRFPNIEEEMVEMLQIGLACATRIPDQRPKMADVLRRVEDIRQSEGSTPALTPPVTEIGSSSTAN</sequence>
<dbReference type="Pfam" id="PF00560">
    <property type="entry name" value="LRR_1"/>
    <property type="match status" value="4"/>
</dbReference>
<dbReference type="SUPFAM" id="SSF56112">
    <property type="entry name" value="Protein kinase-like (PK-like)"/>
    <property type="match status" value="1"/>
</dbReference>
<dbReference type="InterPro" id="IPR001611">
    <property type="entry name" value="Leu-rich_rpt"/>
</dbReference>
<dbReference type="Pfam" id="PF08263">
    <property type="entry name" value="LRRNT_2"/>
    <property type="match status" value="1"/>
</dbReference>
<evidence type="ECO:0000256" key="4">
    <source>
        <dbReference type="ARBA" id="ARBA00022737"/>
    </source>
</evidence>
<dbReference type="GO" id="GO:0004672">
    <property type="term" value="F:protein kinase activity"/>
    <property type="evidence" value="ECO:0007669"/>
    <property type="project" value="InterPro"/>
</dbReference>
<proteinExistence type="predicted"/>
<dbReference type="Pfam" id="PF07714">
    <property type="entry name" value="PK_Tyr_Ser-Thr"/>
    <property type="match status" value="1"/>
</dbReference>
<dbReference type="InterPro" id="IPR050994">
    <property type="entry name" value="At_inactive_RLKs"/>
</dbReference>
<keyword evidence="2" id="KW-0433">Leucine-rich repeat</keyword>
<evidence type="ECO:0000259" key="11">
    <source>
        <dbReference type="PROSITE" id="PS50011"/>
    </source>
</evidence>
<dbReference type="InterPro" id="IPR001245">
    <property type="entry name" value="Ser-Thr/Tyr_kinase_cat_dom"/>
</dbReference>
<evidence type="ECO:0000256" key="1">
    <source>
        <dbReference type="ARBA" id="ARBA00004370"/>
    </source>
</evidence>
<evidence type="ECO:0000256" key="3">
    <source>
        <dbReference type="ARBA" id="ARBA00022692"/>
    </source>
</evidence>
<comment type="subcellular location">
    <subcellularLocation>
        <location evidence="1">Membrane</location>
    </subcellularLocation>
</comment>
<evidence type="ECO:0000256" key="6">
    <source>
        <dbReference type="ARBA" id="ARBA00022840"/>
    </source>
</evidence>
<gene>
    <name evidence="12" type="ORF">TAV2_LOCUS8247</name>
</gene>
<feature type="domain" description="Protein kinase" evidence="11">
    <location>
        <begin position="377"/>
        <end position="589"/>
    </location>
</feature>
<keyword evidence="6" id="KW-0067">ATP-binding</keyword>
<keyword evidence="3 10" id="KW-0812">Transmembrane</keyword>
<dbReference type="InterPro" id="IPR011009">
    <property type="entry name" value="Kinase-like_dom_sf"/>
</dbReference>
<dbReference type="EMBL" id="CAJVSB020000277">
    <property type="protein sequence ID" value="CAH2049278.1"/>
    <property type="molecule type" value="Genomic_DNA"/>
</dbReference>
<keyword evidence="13" id="KW-1185">Reference proteome</keyword>
<dbReference type="InterPro" id="IPR000719">
    <property type="entry name" value="Prot_kinase_dom"/>
</dbReference>
<feature type="transmembrane region" description="Helical" evidence="10">
    <location>
        <begin position="300"/>
        <end position="322"/>
    </location>
</feature>
<evidence type="ECO:0000256" key="7">
    <source>
        <dbReference type="ARBA" id="ARBA00022989"/>
    </source>
</evidence>
<evidence type="ECO:0000313" key="13">
    <source>
        <dbReference type="Proteomes" id="UP000836841"/>
    </source>
</evidence>
<dbReference type="PANTHER" id="PTHR48010">
    <property type="entry name" value="OS05G0588300 PROTEIN"/>
    <property type="match status" value="1"/>
</dbReference>
<evidence type="ECO:0000256" key="10">
    <source>
        <dbReference type="SAM" id="Phobius"/>
    </source>
</evidence>
<dbReference type="GO" id="GO:0005524">
    <property type="term" value="F:ATP binding"/>
    <property type="evidence" value="ECO:0007669"/>
    <property type="project" value="UniProtKB-KW"/>
</dbReference>
<comment type="caution">
    <text evidence="12">The sequence shown here is derived from an EMBL/GenBank/DDBJ whole genome shotgun (WGS) entry which is preliminary data.</text>
</comment>
<dbReference type="Gene3D" id="1.10.510.10">
    <property type="entry name" value="Transferase(Phosphotransferase) domain 1"/>
    <property type="match status" value="1"/>
</dbReference>